<name>A0AAE3P4M1_9BACT</name>
<dbReference type="InterPro" id="IPR027396">
    <property type="entry name" value="DsrEFH-like"/>
</dbReference>
<evidence type="ECO:0000313" key="2">
    <source>
        <dbReference type="Proteomes" id="UP001144110"/>
    </source>
</evidence>
<evidence type="ECO:0000313" key="1">
    <source>
        <dbReference type="EMBL" id="MDF2953715.1"/>
    </source>
</evidence>
<reference evidence="1" key="1">
    <citation type="submission" date="2022-11" db="EMBL/GenBank/DDBJ databases">
        <title>Candidatus Alkanophaga archaea from heated hydrothermal vent sediment oxidize petroleum alkanes.</title>
        <authorList>
            <person name="Zehnle H."/>
            <person name="Laso-Perez R."/>
            <person name="Lipp J."/>
            <person name="Teske A."/>
            <person name="Wegener G."/>
        </authorList>
    </citation>
    <scope>NUCLEOTIDE SEQUENCE</scope>
    <source>
        <strain evidence="1">MCA70</strain>
    </source>
</reference>
<proteinExistence type="predicted"/>
<gene>
    <name evidence="1" type="ORF">OD816_000960</name>
</gene>
<dbReference type="EMBL" id="JAPHEG010000004">
    <property type="protein sequence ID" value="MDF2953715.1"/>
    <property type="molecule type" value="Genomic_DNA"/>
</dbReference>
<dbReference type="Proteomes" id="UP001144110">
    <property type="component" value="Unassembled WGS sequence"/>
</dbReference>
<dbReference type="SUPFAM" id="SSF75169">
    <property type="entry name" value="DsrEFH-like"/>
    <property type="match status" value="1"/>
</dbReference>
<dbReference type="AlphaFoldDB" id="A0AAE3P4M1"/>
<organism evidence="1 2">
    <name type="scientific">Candidatus Thermodesulfobacterium syntrophicum</name>
    <dbReference type="NCBI Taxonomy" id="3060442"/>
    <lineage>
        <taxon>Bacteria</taxon>
        <taxon>Pseudomonadati</taxon>
        <taxon>Thermodesulfobacteriota</taxon>
        <taxon>Thermodesulfobacteria</taxon>
        <taxon>Thermodesulfobacteriales</taxon>
        <taxon>Thermodesulfobacteriaceae</taxon>
        <taxon>Thermodesulfobacterium</taxon>
    </lineage>
</organism>
<accession>A0AAE3P4M1</accession>
<comment type="caution">
    <text evidence="1">The sequence shown here is derived from an EMBL/GenBank/DDBJ whole genome shotgun (WGS) entry which is preliminary data.</text>
</comment>
<sequence length="67" mass="7483">MVNLVIVISIDDAETIYNAMRLANLAVKKGDYVSVFMLGKAVLFQQISSDEFDVMGQINSFEGEFFV</sequence>
<protein>
    <submittedName>
        <fullName evidence="1">Sulfur relaycomplex TusBCD TusD component</fullName>
    </submittedName>
</protein>